<protein>
    <recommendedName>
        <fullName evidence="1">SnoaL-like domain-containing protein</fullName>
    </recommendedName>
</protein>
<dbReference type="InterPro" id="IPR037401">
    <property type="entry name" value="SnoaL-like"/>
</dbReference>
<reference evidence="2" key="1">
    <citation type="submission" date="2023-08" db="EMBL/GenBank/DDBJ databases">
        <title>Black Yeasts Isolated from many extreme environments.</title>
        <authorList>
            <person name="Coleine C."/>
            <person name="Stajich J.E."/>
            <person name="Selbmann L."/>
        </authorList>
    </citation>
    <scope>NUCLEOTIDE SEQUENCE</scope>
    <source>
        <strain evidence="2">CCFEE 5810</strain>
    </source>
</reference>
<gene>
    <name evidence="2" type="ORF">LTR97_005795</name>
</gene>
<dbReference type="InterPro" id="IPR032710">
    <property type="entry name" value="NTF2-like_dom_sf"/>
</dbReference>
<dbReference type="CDD" id="cd00531">
    <property type="entry name" value="NTF2_like"/>
    <property type="match status" value="1"/>
</dbReference>
<sequence length="154" mass="17051">MAPNPLDYFEIKNTISRYCLALDTKDFELLKQVFTDDVDTIYPFGGQRKGVQSVADAIQKRLSPVASQHALTTQQIEVAADGKSAKAMTYFTGVHFGKGKWDGKEVTAWGRYDDQLVLVETGDHVAGASGSWRVSRREVSFTKRLGEEGVMDGE</sequence>
<dbReference type="Pfam" id="PF13577">
    <property type="entry name" value="SnoaL_4"/>
    <property type="match status" value="1"/>
</dbReference>
<proteinExistence type="predicted"/>
<dbReference type="Gene3D" id="3.10.450.50">
    <property type="match status" value="1"/>
</dbReference>
<dbReference type="EMBL" id="JAVRQU010000008">
    <property type="protein sequence ID" value="KAK5699666.1"/>
    <property type="molecule type" value="Genomic_DNA"/>
</dbReference>
<comment type="caution">
    <text evidence="2">The sequence shown here is derived from an EMBL/GenBank/DDBJ whole genome shotgun (WGS) entry which is preliminary data.</text>
</comment>
<dbReference type="AlphaFoldDB" id="A0AAN8A263"/>
<organism evidence="2 3">
    <name type="scientific">Elasticomyces elasticus</name>
    <dbReference type="NCBI Taxonomy" id="574655"/>
    <lineage>
        <taxon>Eukaryota</taxon>
        <taxon>Fungi</taxon>
        <taxon>Dikarya</taxon>
        <taxon>Ascomycota</taxon>
        <taxon>Pezizomycotina</taxon>
        <taxon>Dothideomycetes</taxon>
        <taxon>Dothideomycetidae</taxon>
        <taxon>Mycosphaerellales</taxon>
        <taxon>Teratosphaeriaceae</taxon>
        <taxon>Elasticomyces</taxon>
    </lineage>
</organism>
<evidence type="ECO:0000313" key="3">
    <source>
        <dbReference type="Proteomes" id="UP001310594"/>
    </source>
</evidence>
<name>A0AAN8A263_9PEZI</name>
<accession>A0AAN8A263</accession>
<dbReference type="Proteomes" id="UP001310594">
    <property type="component" value="Unassembled WGS sequence"/>
</dbReference>
<dbReference type="SUPFAM" id="SSF54427">
    <property type="entry name" value="NTF2-like"/>
    <property type="match status" value="1"/>
</dbReference>
<evidence type="ECO:0000259" key="1">
    <source>
        <dbReference type="Pfam" id="PF13577"/>
    </source>
</evidence>
<feature type="domain" description="SnoaL-like" evidence="1">
    <location>
        <begin position="7"/>
        <end position="137"/>
    </location>
</feature>
<evidence type="ECO:0000313" key="2">
    <source>
        <dbReference type="EMBL" id="KAK5699666.1"/>
    </source>
</evidence>